<organism evidence="4 5">
    <name type="scientific">Coriobacterium glomerans (strain ATCC 49209 / DSM 20642 / JCM 10262 / PW2)</name>
    <dbReference type="NCBI Taxonomy" id="700015"/>
    <lineage>
        <taxon>Bacteria</taxon>
        <taxon>Bacillati</taxon>
        <taxon>Actinomycetota</taxon>
        <taxon>Coriobacteriia</taxon>
        <taxon>Coriobacteriales</taxon>
        <taxon>Coriobacteriaceae</taxon>
        <taxon>Coriobacterium</taxon>
    </lineage>
</organism>
<evidence type="ECO:0000313" key="4">
    <source>
        <dbReference type="EMBL" id="AEB06583.1"/>
    </source>
</evidence>
<keyword evidence="5" id="KW-1185">Reference proteome</keyword>
<feature type="compositionally biased region" description="Basic and acidic residues" evidence="1">
    <location>
        <begin position="43"/>
        <end position="128"/>
    </location>
</feature>
<protein>
    <submittedName>
        <fullName evidence="4">Uncharacterized protein</fullName>
    </submittedName>
</protein>
<dbReference type="PANTHER" id="PTHR45661">
    <property type="entry name" value="SURFACE ANTIGEN"/>
    <property type="match status" value="1"/>
</dbReference>
<evidence type="ECO:0000256" key="2">
    <source>
        <dbReference type="SAM" id="Phobius"/>
    </source>
</evidence>
<keyword evidence="2" id="KW-0472">Membrane</keyword>
<dbReference type="Proteomes" id="UP000006851">
    <property type="component" value="Chromosome"/>
</dbReference>
<dbReference type="OrthoDB" id="3196655at2"/>
<dbReference type="Gene3D" id="3.80.10.10">
    <property type="entry name" value="Ribonuclease Inhibitor"/>
    <property type="match status" value="2"/>
</dbReference>
<evidence type="ECO:0000256" key="1">
    <source>
        <dbReference type="SAM" id="MobiDB-lite"/>
    </source>
</evidence>
<sequence length="1111" mass="119168">MHRSARYIAHRIVAPLACALLFLLILIVPNVWADSSSAAKADQISRGEEATVDPHHDGDKKSGDADKTDKSHEGKKTDEDKKADKGNNKGEKADKDKKADKSDKDKKADKSDKSKKADEDKKADKTDGDTSVAPAPDPRDPAQRDTSGSGGVNDREKKDFTSYITIGDKQVECAFQETIDKDEDGKITADHVAVCSGKGGIAAINTALSGDVFIPKTVTAIEDGTSYTVDTIGNYAFYKCTRITSTGLLSFKSKSLEGATIRSIGSNAYCGCQNLRSTDLKDSGVEELGEYAFGNSGVTATGLADNETIKTLPGYAFYGCGSLESTDLETSKVTKIVGWYTFASCPRLKDTGLAGNTCLESIEQGCFSSCIALTETGLAKTGNGREGNNKLTLLPKQVFDNCPKLTSTGLAGNTAIETIGDDAFASCYQYDKATGAEIGLKKTGLENNSKVTKIGADAFLFDKLLESTGLENTSSEEEGTGCKVRWVGDYAFQGCSALRSTGLAKNRTVETLGKYAFAQTGVTSTGLGQNPYDPDDPKDYRHITELEKAVFSGCGSLTDTGLATNTHIKTIGESAFAGCYSTNLKTSTGLATTGLATNHTVETIGKQAFLGDVLLGTVNKDDKNENPGDLVLNGCEGRLSIGEQAFSGAPKYTSVYILCEKENLKIGKRAFDYDIDSRKTSQSYIPNLYVSASWKDTTNYSFGEGQDKSSYSVDAYAGFPRLTIMNPLYGMHAVRISKTSDVELSYSYNLNSNVSVSYRDAGNAVVVDSFNVKLDPKKNRGSGKHTIVYDSSSKTNLPFGATTIVVTLTLPNDGHITYPAGAKSHSYNGDTAGSHERDLDPVTFEINFDGNGGKTDDGKKADSVTKTEVPYGNRKIDDVLGVEFKRGDDEFLDWIETAGQSENRLWPAQAEVAGMCNIQDGSVTLKARWKSESAVGLRVLSKKKTDDPLGKVSYVISNSSDERDAPTGLDDLYTDDKEINRVTWPLVSDEESGLTPTVYWLDPKADGPKTEDESRTYYLHVASVPAGYDAPSEATKIVVSSNGVKVNDEDATITDDRILDLSISYGKAPNLPGTGWFTGAATLALAEAGASIAVLSIFAVTMWLMRRNSTC</sequence>
<keyword evidence="2" id="KW-1133">Transmembrane helix</keyword>
<dbReference type="InterPro" id="IPR053139">
    <property type="entry name" value="Surface_bspA-like"/>
</dbReference>
<feature type="region of interest" description="Disordered" evidence="1">
    <location>
        <begin position="41"/>
        <end position="158"/>
    </location>
</feature>
<dbReference type="HOGENOM" id="CLU_281007_0_0_11"/>
<evidence type="ECO:0000256" key="3">
    <source>
        <dbReference type="SAM" id="SignalP"/>
    </source>
</evidence>
<dbReference type="InterPro" id="IPR026906">
    <property type="entry name" value="LRR_5"/>
</dbReference>
<dbReference type="EMBL" id="CP002628">
    <property type="protein sequence ID" value="AEB06583.1"/>
    <property type="molecule type" value="Genomic_DNA"/>
</dbReference>
<gene>
    <name evidence="4" type="ordered locus">Corgl_0465</name>
</gene>
<dbReference type="SUPFAM" id="SSF52058">
    <property type="entry name" value="L domain-like"/>
    <property type="match status" value="1"/>
</dbReference>
<feature type="chain" id="PRO_5003282352" evidence="3">
    <location>
        <begin position="34"/>
        <end position="1111"/>
    </location>
</feature>
<feature type="transmembrane region" description="Helical" evidence="2">
    <location>
        <begin position="1076"/>
        <end position="1105"/>
    </location>
</feature>
<dbReference type="Pfam" id="PF13306">
    <property type="entry name" value="LRR_5"/>
    <property type="match status" value="2"/>
</dbReference>
<evidence type="ECO:0000313" key="5">
    <source>
        <dbReference type="Proteomes" id="UP000006851"/>
    </source>
</evidence>
<dbReference type="STRING" id="700015.Corgl_0465"/>
<proteinExistence type="predicted"/>
<keyword evidence="2" id="KW-0812">Transmembrane</keyword>
<dbReference type="eggNOG" id="COG4886">
    <property type="taxonomic scope" value="Bacteria"/>
</dbReference>
<dbReference type="PANTHER" id="PTHR45661:SF3">
    <property type="entry name" value="IG-LIKE DOMAIN-CONTAINING PROTEIN"/>
    <property type="match status" value="1"/>
</dbReference>
<dbReference type="AlphaFoldDB" id="F2N7A8"/>
<dbReference type="KEGG" id="cgo:Corgl_0465"/>
<accession>F2N7A8</accession>
<reference evidence="5" key="1">
    <citation type="journal article" date="2013" name="Stand. Genomic Sci.">
        <title>Complete genome sequence of Coriobacterium glomerans type strain (PW2(T)) from the midgut of Pyrrhocoris apterus L. (red soldier bug).</title>
        <authorList>
            <person name="Stackebrandt E."/>
            <person name="Zeytun A."/>
            <person name="Lapidus A."/>
            <person name="Nolan M."/>
            <person name="Lucas S."/>
            <person name="Hammon N."/>
            <person name="Deshpande S."/>
            <person name="Cheng J.F."/>
            <person name="Tapia R."/>
            <person name="Goodwin L.A."/>
            <person name="Pitluck S."/>
            <person name="Liolios K."/>
            <person name="Pagani I."/>
            <person name="Ivanova N."/>
            <person name="Mavromatis K."/>
            <person name="Mikhailova N."/>
            <person name="Huntemann M."/>
            <person name="Pati A."/>
            <person name="Chen A."/>
            <person name="Palaniappan K."/>
            <person name="Chang Y.J."/>
            <person name="Land M."/>
            <person name="Hauser L."/>
            <person name="Rohde M."/>
            <person name="Pukall R."/>
            <person name="Goker M."/>
            <person name="Detter J.C."/>
            <person name="Woyke T."/>
            <person name="Bristow J."/>
            <person name="Eisen J.A."/>
            <person name="Markowitz V."/>
            <person name="Hugenholtz P."/>
            <person name="Kyrpides N.C."/>
            <person name="Klenk H.P."/>
        </authorList>
    </citation>
    <scope>NUCLEOTIDE SEQUENCE</scope>
    <source>
        <strain evidence="5">ATCC 49209 / DSM 20642 / JCM 10262 / PW2</strain>
    </source>
</reference>
<feature type="signal peptide" evidence="3">
    <location>
        <begin position="1"/>
        <end position="33"/>
    </location>
</feature>
<dbReference type="RefSeq" id="WP_013708326.1">
    <property type="nucleotide sequence ID" value="NC_015389.1"/>
</dbReference>
<keyword evidence="3" id="KW-0732">Signal</keyword>
<dbReference type="InterPro" id="IPR032675">
    <property type="entry name" value="LRR_dom_sf"/>
</dbReference>
<name>F2N7A8_CORGP</name>